<dbReference type="GO" id="GO:0006364">
    <property type="term" value="P:rRNA processing"/>
    <property type="evidence" value="ECO:0007669"/>
    <property type="project" value="UniProtKB-KW"/>
</dbReference>
<dbReference type="GO" id="GO:0008757">
    <property type="term" value="F:S-adenosylmethionine-dependent methyltransferase activity"/>
    <property type="evidence" value="ECO:0007669"/>
    <property type="project" value="InterPro"/>
</dbReference>
<dbReference type="InterPro" id="IPR046977">
    <property type="entry name" value="RsmC/RlmG"/>
</dbReference>
<keyword evidence="4" id="KW-0808">Transferase</keyword>
<feature type="domain" description="Methyltransferase small" evidence="6">
    <location>
        <begin position="10"/>
        <end position="171"/>
    </location>
</feature>
<evidence type="ECO:0000259" key="6">
    <source>
        <dbReference type="Pfam" id="PF05175"/>
    </source>
</evidence>
<dbReference type="InterPro" id="IPR029063">
    <property type="entry name" value="SAM-dependent_MTases_sf"/>
</dbReference>
<evidence type="ECO:0000256" key="2">
    <source>
        <dbReference type="ARBA" id="ARBA00022552"/>
    </source>
</evidence>
<dbReference type="Gene3D" id="3.40.50.150">
    <property type="entry name" value="Vaccinia Virus protein VP39"/>
    <property type="match status" value="1"/>
</dbReference>
<evidence type="ECO:0000256" key="1">
    <source>
        <dbReference type="ARBA" id="ARBA00022490"/>
    </source>
</evidence>
<feature type="region of interest" description="Disordered" evidence="5">
    <location>
        <begin position="182"/>
        <end position="205"/>
    </location>
</feature>
<dbReference type="GO" id="GO:0032259">
    <property type="term" value="P:methylation"/>
    <property type="evidence" value="ECO:0007669"/>
    <property type="project" value="UniProtKB-KW"/>
</dbReference>
<protein>
    <recommendedName>
        <fullName evidence="6">Methyltransferase small domain-containing protein</fullName>
    </recommendedName>
</protein>
<sequence length="205" mass="23115">MEITYQGKTLSFTSNQEVFSPHGLDKGTEAMLNHAVVHATDQILDLGCGFGFVGIYFAATLPAAQVTMVDIDPNAVQLAQENAEKNHVSPTIKQSDGLTAIADAHFDVILSNPPYHENFSVPKHFIEDGYRQLNPNGRFYMVTKRRPWYENKIRTVFGGVKVIEDNGYFVFYAQKRVGEARGHAHEKKHTLSKKLQRKLDREGKH</sequence>
<evidence type="ECO:0000256" key="4">
    <source>
        <dbReference type="ARBA" id="ARBA00022679"/>
    </source>
</evidence>
<proteinExistence type="predicted"/>
<keyword evidence="1" id="KW-0963">Cytoplasm</keyword>
<keyword evidence="3" id="KW-0489">Methyltransferase</keyword>
<dbReference type="EMBL" id="AZEC01000012">
    <property type="protein sequence ID" value="KRL11338.1"/>
    <property type="molecule type" value="Genomic_DNA"/>
</dbReference>
<dbReference type="Pfam" id="PF05175">
    <property type="entry name" value="MTS"/>
    <property type="match status" value="1"/>
</dbReference>
<dbReference type="PANTHER" id="PTHR47816">
    <property type="entry name" value="RIBOSOMAL RNA SMALL SUBUNIT METHYLTRANSFERASE C"/>
    <property type="match status" value="1"/>
</dbReference>
<gene>
    <name evidence="7" type="ORF">FD09_GL000706</name>
</gene>
<reference evidence="7 8" key="1">
    <citation type="journal article" date="2015" name="Genome Announc.">
        <title>Expanding the biotechnology potential of lactobacilli through comparative genomics of 213 strains and associated genera.</title>
        <authorList>
            <person name="Sun Z."/>
            <person name="Harris H.M."/>
            <person name="McCann A."/>
            <person name="Guo C."/>
            <person name="Argimon S."/>
            <person name="Zhang W."/>
            <person name="Yang X."/>
            <person name="Jeffery I.B."/>
            <person name="Cooney J.C."/>
            <person name="Kagawa T.F."/>
            <person name="Liu W."/>
            <person name="Song Y."/>
            <person name="Salvetti E."/>
            <person name="Wrobel A."/>
            <person name="Rasinkangas P."/>
            <person name="Parkhill J."/>
            <person name="Rea M.C."/>
            <person name="O'Sullivan O."/>
            <person name="Ritari J."/>
            <person name="Douillard F.P."/>
            <person name="Paul Ross R."/>
            <person name="Yang R."/>
            <person name="Briner A.E."/>
            <person name="Felis G.E."/>
            <person name="de Vos W.M."/>
            <person name="Barrangou R."/>
            <person name="Klaenhammer T.R."/>
            <person name="Caufield P.W."/>
            <person name="Cui Y."/>
            <person name="Zhang H."/>
            <person name="O'Toole P.W."/>
        </authorList>
    </citation>
    <scope>NUCLEOTIDE SEQUENCE [LARGE SCALE GENOMIC DNA]</scope>
    <source>
        <strain evidence="7 8">DSM 12744</strain>
    </source>
</reference>
<name>A0A0R1N1S7_9LACO</name>
<comment type="caution">
    <text evidence="7">The sequence shown here is derived from an EMBL/GenBank/DDBJ whole genome shotgun (WGS) entry which is preliminary data.</text>
</comment>
<dbReference type="STRING" id="1423792.FD09_GL000706"/>
<dbReference type="InterPro" id="IPR007848">
    <property type="entry name" value="Small_mtfrase_dom"/>
</dbReference>
<organism evidence="7 8">
    <name type="scientific">Schleiferilactobacillus perolens DSM 12744</name>
    <dbReference type="NCBI Taxonomy" id="1423792"/>
    <lineage>
        <taxon>Bacteria</taxon>
        <taxon>Bacillati</taxon>
        <taxon>Bacillota</taxon>
        <taxon>Bacilli</taxon>
        <taxon>Lactobacillales</taxon>
        <taxon>Lactobacillaceae</taxon>
        <taxon>Schleiferilactobacillus</taxon>
    </lineage>
</organism>
<dbReference type="SUPFAM" id="SSF53335">
    <property type="entry name" value="S-adenosyl-L-methionine-dependent methyltransferases"/>
    <property type="match status" value="1"/>
</dbReference>
<evidence type="ECO:0000256" key="5">
    <source>
        <dbReference type="SAM" id="MobiDB-lite"/>
    </source>
</evidence>
<dbReference type="CDD" id="cd02440">
    <property type="entry name" value="AdoMet_MTases"/>
    <property type="match status" value="1"/>
</dbReference>
<dbReference type="AlphaFoldDB" id="A0A0R1N1S7"/>
<keyword evidence="8" id="KW-1185">Reference proteome</keyword>
<dbReference type="PROSITE" id="PS00092">
    <property type="entry name" value="N6_MTASE"/>
    <property type="match status" value="1"/>
</dbReference>
<evidence type="ECO:0000256" key="3">
    <source>
        <dbReference type="ARBA" id="ARBA00022603"/>
    </source>
</evidence>
<dbReference type="OrthoDB" id="9791837at2"/>
<dbReference type="PATRIC" id="fig|1423792.3.peg.721"/>
<keyword evidence="2" id="KW-0698">rRNA processing</keyword>
<dbReference type="GO" id="GO:0003676">
    <property type="term" value="F:nucleic acid binding"/>
    <property type="evidence" value="ECO:0007669"/>
    <property type="project" value="InterPro"/>
</dbReference>
<evidence type="ECO:0000313" key="8">
    <source>
        <dbReference type="Proteomes" id="UP000051330"/>
    </source>
</evidence>
<evidence type="ECO:0000313" key="7">
    <source>
        <dbReference type="EMBL" id="KRL11338.1"/>
    </source>
</evidence>
<dbReference type="PANTHER" id="PTHR47816:SF4">
    <property type="entry name" value="RIBOSOMAL RNA SMALL SUBUNIT METHYLTRANSFERASE C"/>
    <property type="match status" value="1"/>
</dbReference>
<dbReference type="InterPro" id="IPR002052">
    <property type="entry name" value="DNA_methylase_N6_adenine_CS"/>
</dbReference>
<dbReference type="GO" id="GO:0008170">
    <property type="term" value="F:N-methyltransferase activity"/>
    <property type="evidence" value="ECO:0007669"/>
    <property type="project" value="UniProtKB-ARBA"/>
</dbReference>
<accession>A0A0R1N1S7</accession>
<dbReference type="Proteomes" id="UP000051330">
    <property type="component" value="Unassembled WGS sequence"/>
</dbReference>
<feature type="compositionally biased region" description="Basic residues" evidence="5">
    <location>
        <begin position="184"/>
        <end position="196"/>
    </location>
</feature>